<dbReference type="WBParaSite" id="ALUE_0000453801-mRNA-1">
    <property type="protein sequence ID" value="ALUE_0000453801-mRNA-1"/>
    <property type="gene ID" value="ALUE_0000453801"/>
</dbReference>
<proteinExistence type="predicted"/>
<protein>
    <submittedName>
        <fullName evidence="2">Ovule protein</fullName>
    </submittedName>
</protein>
<keyword evidence="1" id="KW-1185">Reference proteome</keyword>
<sequence length="73" mass="8536">MARRVKRLQETMNVMVETDRRFNTFRFFKFLEEACRKANDELLSMRLHGCFCLHGGFTSGISASERTGFVKLI</sequence>
<dbReference type="AlphaFoldDB" id="A0A0M3HQU4"/>
<organism evidence="1 2">
    <name type="scientific">Ascaris lumbricoides</name>
    <name type="common">Giant roundworm</name>
    <dbReference type="NCBI Taxonomy" id="6252"/>
    <lineage>
        <taxon>Eukaryota</taxon>
        <taxon>Metazoa</taxon>
        <taxon>Ecdysozoa</taxon>
        <taxon>Nematoda</taxon>
        <taxon>Chromadorea</taxon>
        <taxon>Rhabditida</taxon>
        <taxon>Spirurina</taxon>
        <taxon>Ascaridomorpha</taxon>
        <taxon>Ascaridoidea</taxon>
        <taxon>Ascarididae</taxon>
        <taxon>Ascaris</taxon>
    </lineage>
</organism>
<reference evidence="2" key="1">
    <citation type="submission" date="2017-02" db="UniProtKB">
        <authorList>
            <consortium name="WormBaseParasite"/>
        </authorList>
    </citation>
    <scope>IDENTIFICATION</scope>
</reference>
<evidence type="ECO:0000313" key="2">
    <source>
        <dbReference type="WBParaSite" id="ALUE_0000453801-mRNA-1"/>
    </source>
</evidence>
<dbReference type="Proteomes" id="UP000036681">
    <property type="component" value="Unplaced"/>
</dbReference>
<accession>A0A0M3HQU4</accession>
<evidence type="ECO:0000313" key="1">
    <source>
        <dbReference type="Proteomes" id="UP000036681"/>
    </source>
</evidence>
<name>A0A0M3HQU4_ASCLU</name>